<evidence type="ECO:0000256" key="1">
    <source>
        <dbReference type="ARBA" id="ARBA00009437"/>
    </source>
</evidence>
<accession>A0A4Q7NEM7</accession>
<keyword evidence="7" id="KW-1185">Reference proteome</keyword>
<evidence type="ECO:0000256" key="2">
    <source>
        <dbReference type="ARBA" id="ARBA00023015"/>
    </source>
</evidence>
<dbReference type="RefSeq" id="WP_130359265.1">
    <property type="nucleotide sequence ID" value="NZ_SGXC01000002.1"/>
</dbReference>
<dbReference type="Gene3D" id="1.10.10.10">
    <property type="entry name" value="Winged helix-like DNA-binding domain superfamily/Winged helix DNA-binding domain"/>
    <property type="match status" value="1"/>
</dbReference>
<dbReference type="Proteomes" id="UP000292445">
    <property type="component" value="Unassembled WGS sequence"/>
</dbReference>
<gene>
    <name evidence="6" type="ORF">EV675_4073</name>
</gene>
<reference evidence="6 7" key="1">
    <citation type="submission" date="2019-02" db="EMBL/GenBank/DDBJ databases">
        <title>Genomic Encyclopedia of Type Strains, Phase IV (KMG-IV): sequencing the most valuable type-strain genomes for metagenomic binning, comparative biology and taxonomic classification.</title>
        <authorList>
            <person name="Goeker M."/>
        </authorList>
    </citation>
    <scope>NUCLEOTIDE SEQUENCE [LARGE SCALE GENOMIC DNA]</scope>
    <source>
        <strain evidence="6 7">K24</strain>
    </source>
</reference>
<dbReference type="InterPro" id="IPR036388">
    <property type="entry name" value="WH-like_DNA-bd_sf"/>
</dbReference>
<comment type="similarity">
    <text evidence="1">Belongs to the LysR transcriptional regulatory family.</text>
</comment>
<dbReference type="OrthoDB" id="8594260at2"/>
<dbReference type="SUPFAM" id="SSF46785">
    <property type="entry name" value="Winged helix' DNA-binding domain"/>
    <property type="match status" value="1"/>
</dbReference>
<sequence length="304" mass="33086">MNPADLASFYEVAVCKGIRRASERLDIAPSALSKHIKRLEGELGIKLLDRSSRGVVLTPAGEVCLHYAEEVLHGQRRMLAELEALKGLRNGHVKLYSTEGQIEFVTQTVAGFQQRYPGVTFEIVVAGTETTLAAVTSGDADLGLAFTPTPHDAIECALRISAPLEAVMAPTHELARRKSISLREMLNHRTALPASDFGIRRLIDSICAGERLRVAPAMVTNSIAAMKNYARNQGGITILSHMSIHHELDAGDLVSIPLSHPILGKTCVDVCVLGRRRLPQAVSAYLQHMRKQVRTLYGQDGGGR</sequence>
<dbReference type="GO" id="GO:0003700">
    <property type="term" value="F:DNA-binding transcription factor activity"/>
    <property type="evidence" value="ECO:0007669"/>
    <property type="project" value="InterPro"/>
</dbReference>
<dbReference type="EMBL" id="SGXC01000002">
    <property type="protein sequence ID" value="RZS81450.1"/>
    <property type="molecule type" value="Genomic_DNA"/>
</dbReference>
<dbReference type="InterPro" id="IPR000847">
    <property type="entry name" value="LysR_HTH_N"/>
</dbReference>
<dbReference type="PROSITE" id="PS50931">
    <property type="entry name" value="HTH_LYSR"/>
    <property type="match status" value="1"/>
</dbReference>
<proteinExistence type="inferred from homology"/>
<keyword evidence="4" id="KW-0804">Transcription</keyword>
<evidence type="ECO:0000313" key="7">
    <source>
        <dbReference type="Proteomes" id="UP000292445"/>
    </source>
</evidence>
<dbReference type="GO" id="GO:0005829">
    <property type="term" value="C:cytosol"/>
    <property type="evidence" value="ECO:0007669"/>
    <property type="project" value="TreeGrafter"/>
</dbReference>
<evidence type="ECO:0000256" key="4">
    <source>
        <dbReference type="ARBA" id="ARBA00023163"/>
    </source>
</evidence>
<evidence type="ECO:0000259" key="5">
    <source>
        <dbReference type="PROSITE" id="PS50931"/>
    </source>
</evidence>
<dbReference type="PANTHER" id="PTHR30419">
    <property type="entry name" value="HTH-TYPE TRANSCRIPTIONAL REGULATOR YBHD"/>
    <property type="match status" value="1"/>
</dbReference>
<dbReference type="Gene3D" id="3.40.190.290">
    <property type="match status" value="1"/>
</dbReference>
<comment type="caution">
    <text evidence="6">The sequence shown here is derived from an EMBL/GenBank/DDBJ whole genome shotgun (WGS) entry which is preliminary data.</text>
</comment>
<dbReference type="Pfam" id="PF03466">
    <property type="entry name" value="LysR_substrate"/>
    <property type="match status" value="1"/>
</dbReference>
<evidence type="ECO:0000256" key="3">
    <source>
        <dbReference type="ARBA" id="ARBA00023125"/>
    </source>
</evidence>
<dbReference type="SUPFAM" id="SSF53850">
    <property type="entry name" value="Periplasmic binding protein-like II"/>
    <property type="match status" value="1"/>
</dbReference>
<dbReference type="InterPro" id="IPR050950">
    <property type="entry name" value="HTH-type_LysR_regulators"/>
</dbReference>
<protein>
    <submittedName>
        <fullName evidence="6">DNA-binding transcriptional LysR family regulator</fullName>
    </submittedName>
</protein>
<keyword evidence="2" id="KW-0805">Transcription regulation</keyword>
<dbReference type="FunFam" id="1.10.10.10:FF:000001">
    <property type="entry name" value="LysR family transcriptional regulator"/>
    <property type="match status" value="1"/>
</dbReference>
<dbReference type="GO" id="GO:0003677">
    <property type="term" value="F:DNA binding"/>
    <property type="evidence" value="ECO:0007669"/>
    <property type="project" value="UniProtKB-KW"/>
</dbReference>
<dbReference type="PANTHER" id="PTHR30419:SF8">
    <property type="entry name" value="NITROGEN ASSIMILATION TRANSCRIPTIONAL ACTIVATOR-RELATED"/>
    <property type="match status" value="1"/>
</dbReference>
<dbReference type="InterPro" id="IPR036390">
    <property type="entry name" value="WH_DNA-bd_sf"/>
</dbReference>
<name>A0A4Q7NEM7_9BURK</name>
<feature type="domain" description="HTH lysR-type" evidence="5">
    <location>
        <begin position="1"/>
        <end position="58"/>
    </location>
</feature>
<organism evidence="6 7">
    <name type="scientific">Pigmentiphaga kullae</name>
    <dbReference type="NCBI Taxonomy" id="151784"/>
    <lineage>
        <taxon>Bacteria</taxon>
        <taxon>Pseudomonadati</taxon>
        <taxon>Pseudomonadota</taxon>
        <taxon>Betaproteobacteria</taxon>
        <taxon>Burkholderiales</taxon>
        <taxon>Alcaligenaceae</taxon>
        <taxon>Pigmentiphaga</taxon>
    </lineage>
</organism>
<dbReference type="InterPro" id="IPR005119">
    <property type="entry name" value="LysR_subst-bd"/>
</dbReference>
<evidence type="ECO:0000313" key="6">
    <source>
        <dbReference type="EMBL" id="RZS81450.1"/>
    </source>
</evidence>
<dbReference type="AlphaFoldDB" id="A0A4Q7NEM7"/>
<dbReference type="Pfam" id="PF00126">
    <property type="entry name" value="HTH_1"/>
    <property type="match status" value="1"/>
</dbReference>
<keyword evidence="3 6" id="KW-0238">DNA-binding</keyword>